<dbReference type="InterPro" id="IPR023198">
    <property type="entry name" value="PGP-like_dom2"/>
</dbReference>
<dbReference type="EMBL" id="VDGG01000012">
    <property type="protein sequence ID" value="TQR16290.1"/>
    <property type="molecule type" value="Genomic_DNA"/>
</dbReference>
<evidence type="ECO:0000256" key="2">
    <source>
        <dbReference type="ARBA" id="ARBA00022842"/>
    </source>
</evidence>
<dbReference type="InterPro" id="IPR023214">
    <property type="entry name" value="HAD_sf"/>
</dbReference>
<sequence>MKQAIIFDMDGTLFQTNLILEPALQATFDILREKGQWQGETPIEMYRQIMGVPLPVVWETLLPNHSQETRGESNIIFQEQLIEKIHQGRGALYDGTEHILRELSINYSLYIASNGQVEYLQAIVAKYRLHRWIEHIYSIQMINSGDKSELVKLVIAENGITKGAVVGDRYSDIKAAKDNGLVAIGCRFDFSQPAELAKADITIQNLIELRDIEVEALG</sequence>
<dbReference type="Proteomes" id="UP000318937">
    <property type="component" value="Unassembled WGS sequence"/>
</dbReference>
<evidence type="ECO:0000313" key="3">
    <source>
        <dbReference type="EMBL" id="TQR16290.1"/>
    </source>
</evidence>
<keyword evidence="2" id="KW-0460">Magnesium</keyword>
<dbReference type="InterPro" id="IPR041492">
    <property type="entry name" value="HAD_2"/>
</dbReference>
<dbReference type="Pfam" id="PF13419">
    <property type="entry name" value="HAD_2"/>
    <property type="match status" value="1"/>
</dbReference>
<keyword evidence="1 3" id="KW-0378">Hydrolase</keyword>
<proteinExistence type="predicted"/>
<dbReference type="Gene3D" id="1.10.150.240">
    <property type="entry name" value="Putative phosphatase, domain 2"/>
    <property type="match status" value="1"/>
</dbReference>
<dbReference type="GO" id="GO:0008967">
    <property type="term" value="F:phosphoglycolate phosphatase activity"/>
    <property type="evidence" value="ECO:0007669"/>
    <property type="project" value="TreeGrafter"/>
</dbReference>
<dbReference type="InterPro" id="IPR036412">
    <property type="entry name" value="HAD-like_sf"/>
</dbReference>
<dbReference type="GO" id="GO:0006281">
    <property type="term" value="P:DNA repair"/>
    <property type="evidence" value="ECO:0007669"/>
    <property type="project" value="TreeGrafter"/>
</dbReference>
<dbReference type="SFLD" id="SFLDS00003">
    <property type="entry name" value="Haloacid_Dehalogenase"/>
    <property type="match status" value="1"/>
</dbReference>
<keyword evidence="4" id="KW-1185">Reference proteome</keyword>
<dbReference type="RefSeq" id="WP_142606438.1">
    <property type="nucleotide sequence ID" value="NZ_VDGG01000012.1"/>
</dbReference>
<dbReference type="InterPro" id="IPR050155">
    <property type="entry name" value="HAD-like_hydrolase_sf"/>
</dbReference>
<dbReference type="AlphaFoldDB" id="A0A544TFT7"/>
<name>A0A544TFT7_9BACI</name>
<dbReference type="SUPFAM" id="SSF56784">
    <property type="entry name" value="HAD-like"/>
    <property type="match status" value="1"/>
</dbReference>
<evidence type="ECO:0000313" key="4">
    <source>
        <dbReference type="Proteomes" id="UP000318937"/>
    </source>
</evidence>
<protein>
    <submittedName>
        <fullName evidence="3">HAD family hydrolase</fullName>
    </submittedName>
</protein>
<dbReference type="Gene3D" id="3.40.50.1000">
    <property type="entry name" value="HAD superfamily/HAD-like"/>
    <property type="match status" value="1"/>
</dbReference>
<dbReference type="SFLD" id="SFLDG01129">
    <property type="entry name" value="C1.5:_HAD__Beta-PGM__Phosphata"/>
    <property type="match status" value="1"/>
</dbReference>
<dbReference type="GO" id="GO:0005829">
    <property type="term" value="C:cytosol"/>
    <property type="evidence" value="ECO:0007669"/>
    <property type="project" value="TreeGrafter"/>
</dbReference>
<gene>
    <name evidence="3" type="ORF">FG383_07325</name>
</gene>
<reference evidence="3 4" key="1">
    <citation type="submission" date="2019-05" db="EMBL/GenBank/DDBJ databases">
        <title>Psychrobacillus vulpis sp. nov., a new species isolated from feces of a red fox that inhabits in The Tablas de Daimiel Natural Park, Albacete, Spain.</title>
        <authorList>
            <person name="Rodriguez M."/>
            <person name="Reina J.C."/>
            <person name="Bejar V."/>
            <person name="Llamas I."/>
        </authorList>
    </citation>
    <scope>NUCLEOTIDE SEQUENCE [LARGE SCALE GENOMIC DNA]</scope>
    <source>
        <strain evidence="3 4">NHI-2</strain>
    </source>
</reference>
<dbReference type="OrthoDB" id="9792518at2"/>
<comment type="caution">
    <text evidence="3">The sequence shown here is derived from an EMBL/GenBank/DDBJ whole genome shotgun (WGS) entry which is preliminary data.</text>
</comment>
<organism evidence="3 4">
    <name type="scientific">Psychrobacillus soli</name>
    <dbReference type="NCBI Taxonomy" id="1543965"/>
    <lineage>
        <taxon>Bacteria</taxon>
        <taxon>Bacillati</taxon>
        <taxon>Bacillota</taxon>
        <taxon>Bacilli</taxon>
        <taxon>Bacillales</taxon>
        <taxon>Bacillaceae</taxon>
        <taxon>Psychrobacillus</taxon>
    </lineage>
</organism>
<dbReference type="PANTHER" id="PTHR43434">
    <property type="entry name" value="PHOSPHOGLYCOLATE PHOSPHATASE"/>
    <property type="match status" value="1"/>
</dbReference>
<accession>A0A544TFT7</accession>
<evidence type="ECO:0000256" key="1">
    <source>
        <dbReference type="ARBA" id="ARBA00022801"/>
    </source>
</evidence>
<dbReference type="PANTHER" id="PTHR43434:SF1">
    <property type="entry name" value="PHOSPHOGLYCOLATE PHOSPHATASE"/>
    <property type="match status" value="1"/>
</dbReference>